<dbReference type="InterPro" id="IPR007842">
    <property type="entry name" value="HEPN_dom"/>
</dbReference>
<feature type="domain" description="HEPN" evidence="1">
    <location>
        <begin position="11"/>
        <end position="122"/>
    </location>
</feature>
<accession>A0A2Z2MW81</accession>
<dbReference type="GeneID" id="33327283"/>
<dbReference type="Pfam" id="PF05168">
    <property type="entry name" value="HEPN"/>
    <property type="match status" value="1"/>
</dbReference>
<dbReference type="OrthoDB" id="359241at2157"/>
<dbReference type="PROSITE" id="PS50910">
    <property type="entry name" value="HEPN"/>
    <property type="match status" value="1"/>
</dbReference>
<name>A0A2Z2MW81_9EURY</name>
<dbReference type="AlphaFoldDB" id="A0A2Z2MW81"/>
<dbReference type="Proteomes" id="UP000250085">
    <property type="component" value="Chromosome"/>
</dbReference>
<keyword evidence="2" id="KW-0238">DNA-binding</keyword>
<evidence type="ECO:0000259" key="1">
    <source>
        <dbReference type="PROSITE" id="PS50910"/>
    </source>
</evidence>
<dbReference type="EMBL" id="CP015106">
    <property type="protein sequence ID" value="ASJ13684.1"/>
    <property type="molecule type" value="Genomic_DNA"/>
</dbReference>
<dbReference type="RefSeq" id="WP_088865913.1">
    <property type="nucleotide sequence ID" value="NZ_CP015106.1"/>
</dbReference>
<evidence type="ECO:0000313" key="2">
    <source>
        <dbReference type="EMBL" id="ASJ13684.1"/>
    </source>
</evidence>
<organism evidence="2 3">
    <name type="scientific">Thermococcus radiotolerans</name>
    <dbReference type="NCBI Taxonomy" id="187880"/>
    <lineage>
        <taxon>Archaea</taxon>
        <taxon>Methanobacteriati</taxon>
        <taxon>Methanobacteriota</taxon>
        <taxon>Thermococci</taxon>
        <taxon>Thermococcales</taxon>
        <taxon>Thermococcaceae</taxon>
        <taxon>Thermococcus</taxon>
    </lineage>
</organism>
<reference evidence="2 3" key="1">
    <citation type="submission" date="2016-04" db="EMBL/GenBank/DDBJ databases">
        <title>Complete genome sequence of Thermococcus radiotolerans type strain EJ2.</title>
        <authorList>
            <person name="Oger P.M."/>
        </authorList>
    </citation>
    <scope>NUCLEOTIDE SEQUENCE [LARGE SCALE GENOMIC DNA]</scope>
    <source>
        <strain evidence="2 3">EJ2</strain>
    </source>
</reference>
<gene>
    <name evidence="2" type="ORF">A3L10_00510</name>
</gene>
<dbReference type="SMART" id="SM00748">
    <property type="entry name" value="HEPN"/>
    <property type="match status" value="1"/>
</dbReference>
<evidence type="ECO:0000313" key="3">
    <source>
        <dbReference type="Proteomes" id="UP000250085"/>
    </source>
</evidence>
<protein>
    <submittedName>
        <fullName evidence="2">DNA-binding protein</fullName>
    </submittedName>
</protein>
<dbReference type="Gene3D" id="1.20.120.330">
    <property type="entry name" value="Nucleotidyltransferases domain 2"/>
    <property type="match status" value="1"/>
</dbReference>
<proteinExistence type="predicted"/>
<dbReference type="SUPFAM" id="SSF81593">
    <property type="entry name" value="Nucleotidyltransferase substrate binding subunit/domain"/>
    <property type="match status" value="1"/>
</dbReference>
<sequence length="134" mass="15513">MFDREEFERWLSQAEYTLRSAENDLNSKFYSWACFKAQQAAEYAVKALLFGLGVMAYGHSIKRLLDVLSKEIEVPEELFDNARLLDRHYIPPRYPDTYIEGAPYEYYGEKDALEAIDSARKIIAFVRGIADGLQ</sequence>
<dbReference type="KEGG" id="trl:A3L10_00510"/>
<dbReference type="GO" id="GO:0003677">
    <property type="term" value="F:DNA binding"/>
    <property type="evidence" value="ECO:0007669"/>
    <property type="project" value="UniProtKB-KW"/>
</dbReference>
<keyword evidence="3" id="KW-1185">Reference proteome</keyword>